<dbReference type="PRINTS" id="PR00085">
    <property type="entry name" value="THFDHDRGNASE"/>
</dbReference>
<name>A0A2W6MTX0_9HELI</name>
<reference evidence="15 16" key="1">
    <citation type="submission" date="2017-03" db="EMBL/GenBank/DDBJ databases">
        <title>Genomic and clinical evidence uncovers the enterohepatic species Helicobacter valdiviensis as a potential human intestinal pathogen.</title>
        <authorList>
            <person name="Fresia P."/>
            <person name="Jara R."/>
            <person name="Sierra R."/>
            <person name="Ferres I."/>
            <person name="Greif G."/>
            <person name="Iraola G."/>
            <person name="Collado L."/>
        </authorList>
    </citation>
    <scope>NUCLEOTIDE SEQUENCE [LARGE SCALE GENOMIC DNA]</scope>
    <source>
        <strain evidence="15 16">WBE14</strain>
    </source>
</reference>
<dbReference type="OrthoDB" id="9803580at2"/>
<dbReference type="Pfam" id="PF00763">
    <property type="entry name" value="THF_DHG_CYH"/>
    <property type="match status" value="1"/>
</dbReference>
<comment type="catalytic activity">
    <reaction evidence="11 12">
        <text>(6R)-5,10-methenyltetrahydrofolate + H2O = (6R)-10-formyltetrahydrofolate + H(+)</text>
        <dbReference type="Rhea" id="RHEA:23700"/>
        <dbReference type="ChEBI" id="CHEBI:15377"/>
        <dbReference type="ChEBI" id="CHEBI:15378"/>
        <dbReference type="ChEBI" id="CHEBI:57455"/>
        <dbReference type="ChEBI" id="CHEBI:195366"/>
        <dbReference type="EC" id="3.5.4.9"/>
    </reaction>
</comment>
<dbReference type="GO" id="GO:0009086">
    <property type="term" value="P:methionine biosynthetic process"/>
    <property type="evidence" value="ECO:0007669"/>
    <property type="project" value="UniProtKB-KW"/>
</dbReference>
<evidence type="ECO:0000256" key="9">
    <source>
        <dbReference type="ARBA" id="ARBA00023167"/>
    </source>
</evidence>
<keyword evidence="2 12" id="KW-0554">One-carbon metabolism</keyword>
<dbReference type="RefSeq" id="WP_111230010.1">
    <property type="nucleotide sequence ID" value="NZ_NBIU01000018.1"/>
</dbReference>
<keyword evidence="9 12" id="KW-0486">Methionine biosynthesis</keyword>
<keyword evidence="8 12" id="KW-0368">Histidine biosynthesis</keyword>
<keyword evidence="6 12" id="KW-0521">NADP</keyword>
<keyword evidence="16" id="KW-1185">Reference proteome</keyword>
<evidence type="ECO:0000256" key="2">
    <source>
        <dbReference type="ARBA" id="ARBA00022563"/>
    </source>
</evidence>
<evidence type="ECO:0000259" key="13">
    <source>
        <dbReference type="Pfam" id="PF00763"/>
    </source>
</evidence>
<dbReference type="GO" id="GO:0000105">
    <property type="term" value="P:L-histidine biosynthetic process"/>
    <property type="evidence" value="ECO:0007669"/>
    <property type="project" value="UniProtKB-KW"/>
</dbReference>
<dbReference type="UniPathway" id="UPA00193"/>
<evidence type="ECO:0000256" key="11">
    <source>
        <dbReference type="ARBA" id="ARBA00036357"/>
    </source>
</evidence>
<keyword evidence="3 12" id="KW-0028">Amino-acid biosynthesis</keyword>
<evidence type="ECO:0000256" key="1">
    <source>
        <dbReference type="ARBA" id="ARBA00004777"/>
    </source>
</evidence>
<evidence type="ECO:0000256" key="8">
    <source>
        <dbReference type="ARBA" id="ARBA00023102"/>
    </source>
</evidence>
<dbReference type="EC" id="1.5.1.5" evidence="12"/>
<keyword evidence="7 12" id="KW-0560">Oxidoreductase</keyword>
<evidence type="ECO:0000256" key="6">
    <source>
        <dbReference type="ARBA" id="ARBA00022857"/>
    </source>
</evidence>
<dbReference type="EMBL" id="NBIU01000018">
    <property type="protein sequence ID" value="PZT47897.1"/>
    <property type="molecule type" value="Genomic_DNA"/>
</dbReference>
<dbReference type="GO" id="GO:0005829">
    <property type="term" value="C:cytosol"/>
    <property type="evidence" value="ECO:0007669"/>
    <property type="project" value="TreeGrafter"/>
</dbReference>
<dbReference type="GO" id="GO:0004488">
    <property type="term" value="F:methylenetetrahydrofolate dehydrogenase (NADP+) activity"/>
    <property type="evidence" value="ECO:0007669"/>
    <property type="project" value="UniProtKB-UniRule"/>
</dbReference>
<dbReference type="AlphaFoldDB" id="A0A2W6MTX0"/>
<evidence type="ECO:0000313" key="15">
    <source>
        <dbReference type="EMBL" id="PZT47897.1"/>
    </source>
</evidence>
<evidence type="ECO:0000259" key="14">
    <source>
        <dbReference type="Pfam" id="PF02882"/>
    </source>
</evidence>
<dbReference type="FunFam" id="3.40.50.720:FF:000094">
    <property type="entry name" value="Bifunctional protein FolD"/>
    <property type="match status" value="1"/>
</dbReference>
<evidence type="ECO:0000256" key="10">
    <source>
        <dbReference type="ARBA" id="ARBA00023268"/>
    </source>
</evidence>
<comment type="catalytic activity">
    <reaction evidence="12">
        <text>(6R)-5,10-methylene-5,6,7,8-tetrahydrofolate + NADP(+) = (6R)-5,10-methenyltetrahydrofolate + NADPH</text>
        <dbReference type="Rhea" id="RHEA:22812"/>
        <dbReference type="ChEBI" id="CHEBI:15636"/>
        <dbReference type="ChEBI" id="CHEBI:57455"/>
        <dbReference type="ChEBI" id="CHEBI:57783"/>
        <dbReference type="ChEBI" id="CHEBI:58349"/>
        <dbReference type="EC" id="1.5.1.5"/>
    </reaction>
</comment>
<feature type="domain" description="Tetrahydrofolate dehydrogenase/cyclohydrolase catalytic" evidence="13">
    <location>
        <begin position="4"/>
        <end position="119"/>
    </location>
</feature>
<dbReference type="InterPro" id="IPR020867">
    <property type="entry name" value="THF_DH/CycHdrlase_CS"/>
</dbReference>
<dbReference type="FunFam" id="3.40.50.10860:FF:000001">
    <property type="entry name" value="Bifunctional protein FolD"/>
    <property type="match status" value="1"/>
</dbReference>
<organism evidence="15 16">
    <name type="scientific">Helicobacter valdiviensis</name>
    <dbReference type="NCBI Taxonomy" id="1458358"/>
    <lineage>
        <taxon>Bacteria</taxon>
        <taxon>Pseudomonadati</taxon>
        <taxon>Campylobacterota</taxon>
        <taxon>Epsilonproteobacteria</taxon>
        <taxon>Campylobacterales</taxon>
        <taxon>Helicobacteraceae</taxon>
        <taxon>Helicobacter</taxon>
    </lineage>
</organism>
<dbReference type="SUPFAM" id="SSF53223">
    <property type="entry name" value="Aminoacid dehydrogenase-like, N-terminal domain"/>
    <property type="match status" value="1"/>
</dbReference>
<dbReference type="GO" id="GO:0035999">
    <property type="term" value="P:tetrahydrofolate interconversion"/>
    <property type="evidence" value="ECO:0007669"/>
    <property type="project" value="UniProtKB-UniRule"/>
</dbReference>
<dbReference type="Gene3D" id="3.40.50.720">
    <property type="entry name" value="NAD(P)-binding Rossmann-like Domain"/>
    <property type="match status" value="1"/>
</dbReference>
<keyword evidence="4 12" id="KW-0658">Purine biosynthesis</keyword>
<comment type="pathway">
    <text evidence="1 12">One-carbon metabolism; tetrahydrofolate interconversion.</text>
</comment>
<comment type="similarity">
    <text evidence="12">Belongs to the tetrahydrofolate dehydrogenase/cyclohydrolase family.</text>
</comment>
<dbReference type="InterPro" id="IPR000672">
    <property type="entry name" value="THF_DH/CycHdrlase"/>
</dbReference>
<dbReference type="EC" id="3.5.4.9" evidence="12"/>
<evidence type="ECO:0000256" key="3">
    <source>
        <dbReference type="ARBA" id="ARBA00022605"/>
    </source>
</evidence>
<dbReference type="GO" id="GO:0006164">
    <property type="term" value="P:purine nucleotide biosynthetic process"/>
    <property type="evidence" value="ECO:0007669"/>
    <property type="project" value="UniProtKB-KW"/>
</dbReference>
<dbReference type="CDD" id="cd01080">
    <property type="entry name" value="NAD_bind_m-THF_DH_Cyclohyd"/>
    <property type="match status" value="1"/>
</dbReference>
<dbReference type="InterPro" id="IPR036291">
    <property type="entry name" value="NAD(P)-bd_dom_sf"/>
</dbReference>
<evidence type="ECO:0000313" key="16">
    <source>
        <dbReference type="Proteomes" id="UP000249746"/>
    </source>
</evidence>
<evidence type="ECO:0000256" key="5">
    <source>
        <dbReference type="ARBA" id="ARBA00022801"/>
    </source>
</evidence>
<dbReference type="NCBIfam" id="NF010783">
    <property type="entry name" value="PRK14186.1"/>
    <property type="match status" value="1"/>
</dbReference>
<comment type="caution">
    <text evidence="15">The sequence shown here is derived from an EMBL/GenBank/DDBJ whole genome shotgun (WGS) entry which is preliminary data.</text>
</comment>
<dbReference type="PANTHER" id="PTHR48099:SF5">
    <property type="entry name" value="C-1-TETRAHYDROFOLATE SYNTHASE, CYTOPLASMIC"/>
    <property type="match status" value="1"/>
</dbReference>
<dbReference type="InterPro" id="IPR020630">
    <property type="entry name" value="THF_DH/CycHdrlase_cat_dom"/>
</dbReference>
<dbReference type="NCBIfam" id="NF008058">
    <property type="entry name" value="PRK10792.1"/>
    <property type="match status" value="1"/>
</dbReference>
<evidence type="ECO:0000256" key="7">
    <source>
        <dbReference type="ARBA" id="ARBA00023002"/>
    </source>
</evidence>
<dbReference type="SUPFAM" id="SSF51735">
    <property type="entry name" value="NAD(P)-binding Rossmann-fold domains"/>
    <property type="match status" value="1"/>
</dbReference>
<dbReference type="Pfam" id="PF02882">
    <property type="entry name" value="THF_DHG_CYH_C"/>
    <property type="match status" value="1"/>
</dbReference>
<dbReference type="Proteomes" id="UP000249746">
    <property type="component" value="Unassembled WGS sequence"/>
</dbReference>
<comment type="subunit">
    <text evidence="12">Homodimer.</text>
</comment>
<dbReference type="PROSITE" id="PS00766">
    <property type="entry name" value="THF_DHG_CYH_1"/>
    <property type="match status" value="1"/>
</dbReference>
<evidence type="ECO:0000256" key="12">
    <source>
        <dbReference type="HAMAP-Rule" id="MF_01576"/>
    </source>
</evidence>
<dbReference type="HAMAP" id="MF_01576">
    <property type="entry name" value="THF_DHG_CYH"/>
    <property type="match status" value="1"/>
</dbReference>
<dbReference type="InterPro" id="IPR046346">
    <property type="entry name" value="Aminoacid_DH-like_N_sf"/>
</dbReference>
<feature type="binding site" evidence="12">
    <location>
        <position position="189"/>
    </location>
    <ligand>
        <name>NADP(+)</name>
        <dbReference type="ChEBI" id="CHEBI:58349"/>
    </ligand>
</feature>
<proteinExistence type="inferred from homology"/>
<dbReference type="NCBIfam" id="NF010787">
    <property type="entry name" value="PRK14191.1"/>
    <property type="match status" value="1"/>
</dbReference>
<gene>
    <name evidence="12" type="primary">folD</name>
    <name evidence="15" type="ORF">B6S12_06545</name>
</gene>
<dbReference type="GO" id="GO:0004477">
    <property type="term" value="F:methenyltetrahydrofolate cyclohydrolase activity"/>
    <property type="evidence" value="ECO:0007669"/>
    <property type="project" value="UniProtKB-UniRule"/>
</dbReference>
<dbReference type="PANTHER" id="PTHR48099">
    <property type="entry name" value="C-1-TETRAHYDROFOLATE SYNTHASE, CYTOPLASMIC-RELATED"/>
    <property type="match status" value="1"/>
</dbReference>
<feature type="binding site" evidence="12">
    <location>
        <begin position="164"/>
        <end position="166"/>
    </location>
    <ligand>
        <name>NADP(+)</name>
        <dbReference type="ChEBI" id="CHEBI:58349"/>
    </ligand>
</feature>
<keyword evidence="5 12" id="KW-0378">Hydrolase</keyword>
<keyword evidence="10 12" id="KW-0511">Multifunctional enzyme</keyword>
<feature type="domain" description="Tetrahydrofolate dehydrogenase/cyclohydrolase NAD(P)-binding" evidence="14">
    <location>
        <begin position="138"/>
        <end position="280"/>
    </location>
</feature>
<dbReference type="InterPro" id="IPR020631">
    <property type="entry name" value="THF_DH/CycHdrlase_NAD-bd_dom"/>
</dbReference>
<protein>
    <recommendedName>
        <fullName evidence="12">Bifunctional protein FolD</fullName>
    </recommendedName>
    <domain>
        <recommendedName>
            <fullName evidence="12">Methylenetetrahydrofolate dehydrogenase</fullName>
            <ecNumber evidence="12">1.5.1.5</ecNumber>
        </recommendedName>
    </domain>
    <domain>
        <recommendedName>
            <fullName evidence="12">Methenyltetrahydrofolate cyclohydrolase</fullName>
            <ecNumber evidence="12">3.5.4.9</ecNumber>
        </recommendedName>
    </domain>
</protein>
<comment type="function">
    <text evidence="12">Catalyzes the oxidation of 5,10-methylenetetrahydrofolate to 5,10-methenyltetrahydrofolate and then the hydrolysis of 5,10-methenyltetrahydrofolate to 10-formyltetrahydrofolate.</text>
</comment>
<dbReference type="NCBIfam" id="NF010780">
    <property type="entry name" value="PRK14183.1"/>
    <property type="match status" value="1"/>
</dbReference>
<feature type="binding site" evidence="12">
    <location>
        <position position="230"/>
    </location>
    <ligand>
        <name>NADP(+)</name>
        <dbReference type="ChEBI" id="CHEBI:58349"/>
    </ligand>
</feature>
<sequence length="287" mass="31013">MQKLDGKSLALKIEEDIKAEISKLNQEYKITPGLAVILVGNDPASQSYVNMKAKACKRTGIYSTTHEMPESITQESLLQTISMLNQNPNIDGILVQLPLPKHIDATCVLEAISPTKDVDGFHPFNMGRIYAGLEGFIPATPMGVITLLKHYEIPLKGQNVVIVGASNIVGKPLASLFLNENATTTLCHIYTKDLKEHTKKADILCVGVGKPNLITKDMVKEGAIVVDIGINRLENGSIVGDVDYENVAPLSSYITPVPGGVGPMTIASLLQNTLKAAKMRAKNKENL</sequence>
<dbReference type="Gene3D" id="3.40.50.10860">
    <property type="entry name" value="Leucine Dehydrogenase, chain A, domain 1"/>
    <property type="match status" value="1"/>
</dbReference>
<accession>A0A2W6MTX0</accession>
<dbReference type="PROSITE" id="PS00767">
    <property type="entry name" value="THF_DHG_CYH_2"/>
    <property type="match status" value="1"/>
</dbReference>
<evidence type="ECO:0000256" key="4">
    <source>
        <dbReference type="ARBA" id="ARBA00022755"/>
    </source>
</evidence>